<name>A0AA86UPQ5_9EUKA</name>
<comment type="caution">
    <text evidence="2">The sequence shown here is derived from an EMBL/GenBank/DDBJ whole genome shotgun (WGS) entry which is preliminary data.</text>
</comment>
<dbReference type="InterPro" id="IPR001611">
    <property type="entry name" value="Leu-rich_rpt"/>
</dbReference>
<dbReference type="AlphaFoldDB" id="A0AA86UPQ5"/>
<dbReference type="Proteomes" id="UP001642409">
    <property type="component" value="Unassembled WGS sequence"/>
</dbReference>
<reference evidence="2" key="1">
    <citation type="submission" date="2023-06" db="EMBL/GenBank/DDBJ databases">
        <authorList>
            <person name="Kurt Z."/>
        </authorList>
    </citation>
    <scope>NUCLEOTIDE SEQUENCE</scope>
</reference>
<feature type="region of interest" description="Disordered" evidence="1">
    <location>
        <begin position="528"/>
        <end position="561"/>
    </location>
</feature>
<accession>A0AA86UPQ5</accession>
<keyword evidence="4" id="KW-1185">Reference proteome</keyword>
<reference evidence="3 4" key="2">
    <citation type="submission" date="2024-07" db="EMBL/GenBank/DDBJ databases">
        <authorList>
            <person name="Akdeniz Z."/>
        </authorList>
    </citation>
    <scope>NUCLEOTIDE SEQUENCE [LARGE SCALE GENOMIC DNA]</scope>
</reference>
<organism evidence="2">
    <name type="scientific">Hexamita inflata</name>
    <dbReference type="NCBI Taxonomy" id="28002"/>
    <lineage>
        <taxon>Eukaryota</taxon>
        <taxon>Metamonada</taxon>
        <taxon>Diplomonadida</taxon>
        <taxon>Hexamitidae</taxon>
        <taxon>Hexamitinae</taxon>
        <taxon>Hexamita</taxon>
    </lineage>
</organism>
<dbReference type="EMBL" id="CATOUU010000967">
    <property type="protein sequence ID" value="CAI9963324.1"/>
    <property type="molecule type" value="Genomic_DNA"/>
</dbReference>
<evidence type="ECO:0000256" key="1">
    <source>
        <dbReference type="SAM" id="MobiDB-lite"/>
    </source>
</evidence>
<feature type="compositionally biased region" description="Low complexity" evidence="1">
    <location>
        <begin position="534"/>
        <end position="547"/>
    </location>
</feature>
<evidence type="ECO:0000313" key="3">
    <source>
        <dbReference type="EMBL" id="CAL6008393.1"/>
    </source>
</evidence>
<dbReference type="PROSITE" id="PS51450">
    <property type="entry name" value="LRR"/>
    <property type="match status" value="1"/>
</dbReference>
<dbReference type="InterPro" id="IPR032675">
    <property type="entry name" value="LRR_dom_sf"/>
</dbReference>
<dbReference type="SUPFAM" id="SSF52058">
    <property type="entry name" value="L domain-like"/>
    <property type="match status" value="1"/>
</dbReference>
<gene>
    <name evidence="3" type="ORF">HINF_LOCUS21098</name>
    <name evidence="2" type="ORF">HINF_LOCUS50969</name>
</gene>
<dbReference type="EMBL" id="CAXDID020000057">
    <property type="protein sequence ID" value="CAL6008393.1"/>
    <property type="molecule type" value="Genomic_DNA"/>
</dbReference>
<proteinExistence type="predicted"/>
<dbReference type="Gene3D" id="3.80.10.10">
    <property type="entry name" value="Ribonuclease Inhibitor"/>
    <property type="match status" value="1"/>
</dbReference>
<protein>
    <submittedName>
        <fullName evidence="2">Leucine-rich repeat domain superfamily</fullName>
    </submittedName>
    <submittedName>
        <fullName evidence="3">Leucine-rich_repeat domain superfamily</fullName>
    </submittedName>
</protein>
<sequence>MLDLSDKRLLRADISNYTIAPQLDISRNYITDFDFLARFKQVNYLIAREVNLQSIEQLPQISYSNLQKLDISSNHIHDLYGFGPSKLQYLVVNNNPLLSVDFKNLTELKHVHFKNTPLNPITVYLQINSPFKQENQFAFAQIKIKTNLKPVENSSTQWELDLRAQSRTATKPKNTNVEIRAHSVNYKSVTEIQVLQVELKQLAEAQEFVIKSKSAQQTELLAITITMDGQSQYQIYNAETGQALSTEECTRRYSQTNFSNQSLVSVLDNSVMTPNENARFRISTSELYQKASVVPGQTIKKTKFYVTQLTHEQLVADIQLQLNMNTAKAEEALLQAISQQNIKPREIQKDQLLLQIQRRDFAIQLLFEYTDQRANELLLTQPGKHVVCEFSTVNASSVVVSERPCCLSTVKDLDLQLIEQPDKIVSQVVIGNQNILVDGQYVFYLDNQVVKKSHNPYISRVELTKNYGMLRATAILEAGELGSDQIFVKQLQSPRNSLLNSQSLNENPNIKIKRQQPIGYKELQLSEHNSPIKQQQQQQSHEQQQIQTSLSSFDASTDKQQDNHIQTNLNLSVVNEQKPEIIIPKPANTPNDIDYVIIQSSNTIENSIKIKILNVSQINPVFWVFSRQKSSNTPGFVSSNANLTYEKDGDDLNVEIQLGTLDQGKHMYLYVWLDANRKKMILLTKQPVLAKKIEFKQTSAVLYDPSTKQLSEVNVSCSASQIQLLNGKGKPVYDFVSRYCNAFELSQSYLDPPSFAESLHMSPVAPAILDAQLRQKLLDAHFFDILDFAGITGEFQSQVTKEFKKLKDKIFLPVVLQYSACVYLLLFTDDNQLDDFLLQCQQACGQLYSQSEEVPYLKDVQPLKSNFNQTVFSTSDEMKIETSGGQPEQYLVLQSQYVLDCVKIKSGNLEMKVKIPVTWAHCSLTLVNDFQVQKLATVVQLGKADQQLKLRPMKASVHVFDKVSFEFDGVEIDQKGVVKFKKHGTFKQYNVLFYEDSVLLLNDKTKLMFKGQDAGGIYVNLFVDQEQVQQ</sequence>
<evidence type="ECO:0000313" key="2">
    <source>
        <dbReference type="EMBL" id="CAI9963324.1"/>
    </source>
</evidence>
<evidence type="ECO:0000313" key="4">
    <source>
        <dbReference type="Proteomes" id="UP001642409"/>
    </source>
</evidence>